<evidence type="ECO:0000313" key="4">
    <source>
        <dbReference type="EMBL" id="CAF3737677.1"/>
    </source>
</evidence>
<reference evidence="2" key="1">
    <citation type="submission" date="2021-02" db="EMBL/GenBank/DDBJ databases">
        <authorList>
            <person name="Nowell W R."/>
        </authorList>
    </citation>
    <scope>NUCLEOTIDE SEQUENCE</scope>
</reference>
<gene>
    <name evidence="2" type="ORF">GPM918_LOCUS11875</name>
    <name evidence="3" type="ORF">OVA965_LOCUS33056</name>
    <name evidence="4" type="ORF">SRO942_LOCUS11873</name>
    <name evidence="5" type="ORF">TMI583_LOCUS33932</name>
</gene>
<accession>A0A814E2J3</accession>
<dbReference type="Proteomes" id="UP000682733">
    <property type="component" value="Unassembled WGS sequence"/>
</dbReference>
<proteinExistence type="predicted"/>
<dbReference type="Proteomes" id="UP000681722">
    <property type="component" value="Unassembled WGS sequence"/>
</dbReference>
<evidence type="ECO:0000313" key="6">
    <source>
        <dbReference type="Proteomes" id="UP000663829"/>
    </source>
</evidence>
<comment type="caution">
    <text evidence="2">The sequence shown here is derived from an EMBL/GenBank/DDBJ whole genome shotgun (WGS) entry which is preliminary data.</text>
</comment>
<keyword evidence="1" id="KW-0472">Membrane</keyword>
<protein>
    <submittedName>
        <fullName evidence="2">Uncharacterized protein</fullName>
    </submittedName>
</protein>
<evidence type="ECO:0000313" key="2">
    <source>
        <dbReference type="EMBL" id="CAF0963394.1"/>
    </source>
</evidence>
<keyword evidence="1" id="KW-0812">Transmembrane</keyword>
<dbReference type="Proteomes" id="UP000677228">
    <property type="component" value="Unassembled WGS sequence"/>
</dbReference>
<dbReference type="EMBL" id="CAJOBC010002530">
    <property type="protein sequence ID" value="CAF3737677.1"/>
    <property type="molecule type" value="Genomic_DNA"/>
</dbReference>
<evidence type="ECO:0000313" key="3">
    <source>
        <dbReference type="EMBL" id="CAF1401314.1"/>
    </source>
</evidence>
<keyword evidence="6" id="KW-1185">Reference proteome</keyword>
<keyword evidence="1" id="KW-1133">Transmembrane helix</keyword>
<dbReference type="AlphaFoldDB" id="A0A814E2J3"/>
<sequence length="100" mass="11410">MYVMDDSDDKTYWSITTTKQTTARFDLDPRDEDNDDYTQIVEDTTTATTAIQSQSSISESLLTLNKSMTETATLRSDSWLFYLLCIWLLILSMLSTALVC</sequence>
<dbReference type="EMBL" id="CAJNOQ010002531">
    <property type="protein sequence ID" value="CAF0963394.1"/>
    <property type="molecule type" value="Genomic_DNA"/>
</dbReference>
<feature type="transmembrane region" description="Helical" evidence="1">
    <location>
        <begin position="79"/>
        <end position="99"/>
    </location>
</feature>
<dbReference type="Proteomes" id="UP000663829">
    <property type="component" value="Unassembled WGS sequence"/>
</dbReference>
<dbReference type="EMBL" id="CAJOBA010048071">
    <property type="protein sequence ID" value="CAF4208563.1"/>
    <property type="molecule type" value="Genomic_DNA"/>
</dbReference>
<name>A0A814E2J3_9BILA</name>
<evidence type="ECO:0000313" key="5">
    <source>
        <dbReference type="EMBL" id="CAF4208563.1"/>
    </source>
</evidence>
<dbReference type="EMBL" id="CAJNOK010026343">
    <property type="protein sequence ID" value="CAF1401314.1"/>
    <property type="molecule type" value="Genomic_DNA"/>
</dbReference>
<organism evidence="2 6">
    <name type="scientific">Didymodactylos carnosus</name>
    <dbReference type="NCBI Taxonomy" id="1234261"/>
    <lineage>
        <taxon>Eukaryota</taxon>
        <taxon>Metazoa</taxon>
        <taxon>Spiralia</taxon>
        <taxon>Gnathifera</taxon>
        <taxon>Rotifera</taxon>
        <taxon>Eurotatoria</taxon>
        <taxon>Bdelloidea</taxon>
        <taxon>Philodinida</taxon>
        <taxon>Philodinidae</taxon>
        <taxon>Didymodactylos</taxon>
    </lineage>
</organism>
<evidence type="ECO:0000256" key="1">
    <source>
        <dbReference type="SAM" id="Phobius"/>
    </source>
</evidence>